<evidence type="ECO:0000313" key="2">
    <source>
        <dbReference type="EMBL" id="OMO69461.1"/>
    </source>
</evidence>
<proteinExistence type="predicted"/>
<sequence length="109" mass="12098">MTNNNLPSIPEHEEAPDVAALVKTQVYGMKNELMEDIRDLMDHMMARRDKGTQPSPQDVSSSPYLSGSTPPPPPSHSYTPPPWSSPRPPNPIHNHQPWPPNITQPSTSN</sequence>
<name>A0A1R3HGL4_COCAP</name>
<gene>
    <name evidence="2" type="ORF">CCACVL1_19493</name>
</gene>
<organism evidence="2 3">
    <name type="scientific">Corchorus capsularis</name>
    <name type="common">Jute</name>
    <dbReference type="NCBI Taxonomy" id="210143"/>
    <lineage>
        <taxon>Eukaryota</taxon>
        <taxon>Viridiplantae</taxon>
        <taxon>Streptophyta</taxon>
        <taxon>Embryophyta</taxon>
        <taxon>Tracheophyta</taxon>
        <taxon>Spermatophyta</taxon>
        <taxon>Magnoliopsida</taxon>
        <taxon>eudicotyledons</taxon>
        <taxon>Gunneridae</taxon>
        <taxon>Pentapetalae</taxon>
        <taxon>rosids</taxon>
        <taxon>malvids</taxon>
        <taxon>Malvales</taxon>
        <taxon>Malvaceae</taxon>
        <taxon>Grewioideae</taxon>
        <taxon>Apeibeae</taxon>
        <taxon>Corchorus</taxon>
    </lineage>
</organism>
<dbReference type="OrthoDB" id="10583796at2759"/>
<feature type="compositionally biased region" description="Pro residues" evidence="1">
    <location>
        <begin position="69"/>
        <end position="102"/>
    </location>
</feature>
<accession>A0A1R3HGL4</accession>
<dbReference type="EMBL" id="AWWV01012010">
    <property type="protein sequence ID" value="OMO69461.1"/>
    <property type="molecule type" value="Genomic_DNA"/>
</dbReference>
<reference evidence="2 3" key="1">
    <citation type="submission" date="2013-09" db="EMBL/GenBank/DDBJ databases">
        <title>Corchorus capsularis genome sequencing.</title>
        <authorList>
            <person name="Alam M."/>
            <person name="Haque M.S."/>
            <person name="Islam M.S."/>
            <person name="Emdad E.M."/>
            <person name="Islam M.M."/>
            <person name="Ahmed B."/>
            <person name="Halim A."/>
            <person name="Hossen Q.M.M."/>
            <person name="Hossain M.Z."/>
            <person name="Ahmed R."/>
            <person name="Khan M.M."/>
            <person name="Islam R."/>
            <person name="Rashid M.M."/>
            <person name="Khan S.A."/>
            <person name="Rahman M.S."/>
            <person name="Alam M."/>
        </authorList>
    </citation>
    <scope>NUCLEOTIDE SEQUENCE [LARGE SCALE GENOMIC DNA]</scope>
    <source>
        <strain evidence="3">cv. CVL-1</strain>
        <tissue evidence="2">Whole seedling</tissue>
    </source>
</reference>
<dbReference type="Proteomes" id="UP000188268">
    <property type="component" value="Unassembled WGS sequence"/>
</dbReference>
<protein>
    <submittedName>
        <fullName evidence="2">Uncharacterized protein</fullName>
    </submittedName>
</protein>
<dbReference type="Gramene" id="OMO69461">
    <property type="protein sequence ID" value="OMO69461"/>
    <property type="gene ID" value="CCACVL1_19493"/>
</dbReference>
<dbReference type="AlphaFoldDB" id="A0A1R3HGL4"/>
<evidence type="ECO:0000256" key="1">
    <source>
        <dbReference type="SAM" id="MobiDB-lite"/>
    </source>
</evidence>
<feature type="region of interest" description="Disordered" evidence="1">
    <location>
        <begin position="40"/>
        <end position="109"/>
    </location>
</feature>
<evidence type="ECO:0000313" key="3">
    <source>
        <dbReference type="Proteomes" id="UP000188268"/>
    </source>
</evidence>
<feature type="compositionally biased region" description="Basic and acidic residues" evidence="1">
    <location>
        <begin position="40"/>
        <end position="51"/>
    </location>
</feature>
<keyword evidence="3" id="KW-1185">Reference proteome</keyword>
<comment type="caution">
    <text evidence="2">The sequence shown here is derived from an EMBL/GenBank/DDBJ whole genome shotgun (WGS) entry which is preliminary data.</text>
</comment>